<dbReference type="SMART" id="SM00332">
    <property type="entry name" value="PP2Cc"/>
    <property type="match status" value="1"/>
</dbReference>
<evidence type="ECO:0000256" key="2">
    <source>
        <dbReference type="SAM" id="Phobius"/>
    </source>
</evidence>
<dbReference type="RefSeq" id="WP_307567731.1">
    <property type="nucleotide sequence ID" value="NZ_JAUSQU010000001.1"/>
</dbReference>
<feature type="signal peptide" evidence="3">
    <location>
        <begin position="1"/>
        <end position="20"/>
    </location>
</feature>
<dbReference type="InterPro" id="IPR036457">
    <property type="entry name" value="PPM-type-like_dom_sf"/>
</dbReference>
<feature type="region of interest" description="Disordered" evidence="1">
    <location>
        <begin position="317"/>
        <end position="345"/>
    </location>
</feature>
<keyword evidence="6" id="KW-1185">Reference proteome</keyword>
<protein>
    <submittedName>
        <fullName evidence="5">Serine/threonine protein phosphatase PrpC</fullName>
    </submittedName>
</protein>
<dbReference type="SUPFAM" id="SSF81606">
    <property type="entry name" value="PP2C-like"/>
    <property type="match status" value="1"/>
</dbReference>
<keyword evidence="3" id="KW-0732">Signal</keyword>
<evidence type="ECO:0000313" key="6">
    <source>
        <dbReference type="Proteomes" id="UP001225356"/>
    </source>
</evidence>
<gene>
    <name evidence="5" type="ORF">J2853_008937</name>
</gene>
<evidence type="ECO:0000256" key="3">
    <source>
        <dbReference type="SAM" id="SignalP"/>
    </source>
</evidence>
<keyword evidence="2" id="KW-0812">Transmembrane</keyword>
<dbReference type="Pfam" id="PF13672">
    <property type="entry name" value="PP2C_2"/>
    <property type="match status" value="1"/>
</dbReference>
<sequence length="645" mass="67697">MNRRRLVAAGLLLLHLGLTGCGVGGEPEVTPGATAKSAVTTPKAVSITVRSGEDATDQVLAHICAALLKRRTAEVGAPVVQDPTLRAEGRHVDVVAQAPPTPNQGYRDAIKLEESLTFVVRNDLDLGTPLSQNGSPEPALDPPNIGDFTRNFPSAPVLVPERFLPAAREALRKWGPVPLQSAEGSNPDLDTPGFDGAALVPPDDSRIDDQLKKLGEVPVVPVKYVLVSDGVSEPLNAWLRRHLRQLNPDAVQEMAMSKNYAQEAAGWVDRLLGPAPSAATPTPSLGFSLPQAALALLAGGFIAVIALLLFGRRPAMARTGRGGRPGRQPRKPAPPGGTLQPRLSPSIPVVRAQQDERLVVGPEPKRIPVHLPWSTTSAEPGLAVDGGLLKGTTVRAASVRGRTHNFRGETRQDAYGVRLSEDEAWVIAAVADGLGSARHADAAAIAAVRAALEGIDAALRTARHPQNLDFKAVTGYVADAVRRATEALGAPHGGTNTERLPSARPGTTLTIAVVPADGAGPAVCAAVGDSPAMLISAERWRPLVGVEPKSGLSENVTVALPGDPDSVEVLAFPWEAGDLLLLSSDGFAAGVMGGQTPLAQLLTETWRTPPSLAEFARDVDFRLSTFDDDRTVVALWAGRHDTAVP</sequence>
<dbReference type="EMBL" id="JAUSQU010000001">
    <property type="protein sequence ID" value="MDP9849726.1"/>
    <property type="molecule type" value="Genomic_DNA"/>
</dbReference>
<dbReference type="Gene3D" id="3.60.40.10">
    <property type="entry name" value="PPM-type phosphatase domain"/>
    <property type="match status" value="1"/>
</dbReference>
<proteinExistence type="predicted"/>
<organism evidence="5 6">
    <name type="scientific">Streptosporangium lutulentum</name>
    <dbReference type="NCBI Taxonomy" id="1461250"/>
    <lineage>
        <taxon>Bacteria</taxon>
        <taxon>Bacillati</taxon>
        <taxon>Actinomycetota</taxon>
        <taxon>Actinomycetes</taxon>
        <taxon>Streptosporangiales</taxon>
        <taxon>Streptosporangiaceae</taxon>
        <taxon>Streptosporangium</taxon>
    </lineage>
</organism>
<name>A0ABT9QTK5_9ACTN</name>
<feature type="domain" description="PPM-type phosphatase" evidence="4">
    <location>
        <begin position="393"/>
        <end position="637"/>
    </location>
</feature>
<comment type="caution">
    <text evidence="5">The sequence shown here is derived from an EMBL/GenBank/DDBJ whole genome shotgun (WGS) entry which is preliminary data.</text>
</comment>
<dbReference type="InterPro" id="IPR001932">
    <property type="entry name" value="PPM-type_phosphatase-like_dom"/>
</dbReference>
<dbReference type="PROSITE" id="PS51746">
    <property type="entry name" value="PPM_2"/>
    <property type="match status" value="1"/>
</dbReference>
<evidence type="ECO:0000313" key="5">
    <source>
        <dbReference type="EMBL" id="MDP9849726.1"/>
    </source>
</evidence>
<keyword evidence="2" id="KW-1133">Transmembrane helix</keyword>
<accession>A0ABT9QTK5</accession>
<feature type="chain" id="PRO_5045645275" evidence="3">
    <location>
        <begin position="21"/>
        <end position="645"/>
    </location>
</feature>
<evidence type="ECO:0000259" key="4">
    <source>
        <dbReference type="PROSITE" id="PS51746"/>
    </source>
</evidence>
<keyword evidence="2" id="KW-0472">Membrane</keyword>
<dbReference type="PROSITE" id="PS51257">
    <property type="entry name" value="PROKAR_LIPOPROTEIN"/>
    <property type="match status" value="1"/>
</dbReference>
<evidence type="ECO:0000256" key="1">
    <source>
        <dbReference type="SAM" id="MobiDB-lite"/>
    </source>
</evidence>
<dbReference type="Proteomes" id="UP001225356">
    <property type="component" value="Unassembled WGS sequence"/>
</dbReference>
<feature type="transmembrane region" description="Helical" evidence="2">
    <location>
        <begin position="292"/>
        <end position="311"/>
    </location>
</feature>
<reference evidence="5 6" key="1">
    <citation type="submission" date="2023-07" db="EMBL/GenBank/DDBJ databases">
        <title>Sequencing the genomes of 1000 actinobacteria strains.</title>
        <authorList>
            <person name="Klenk H.-P."/>
        </authorList>
    </citation>
    <scope>NUCLEOTIDE SEQUENCE [LARGE SCALE GENOMIC DNA]</scope>
    <source>
        <strain evidence="5 6">DSM 46740</strain>
    </source>
</reference>